<dbReference type="AlphaFoldDB" id="A0AAJ7SI04"/>
<evidence type="ECO:0000256" key="3">
    <source>
        <dbReference type="SAM" id="Phobius"/>
    </source>
</evidence>
<dbReference type="KEGG" id="goe:100902717"/>
<proteinExistence type="inferred from homology"/>
<evidence type="ECO:0000313" key="4">
    <source>
        <dbReference type="Proteomes" id="UP000694867"/>
    </source>
</evidence>
<dbReference type="InterPro" id="IPR032776">
    <property type="entry name" value="CECR6/TMEM121"/>
</dbReference>
<feature type="transmembrane region" description="Helical" evidence="3">
    <location>
        <begin position="212"/>
        <end position="233"/>
    </location>
</feature>
<feature type="transmembrane region" description="Helical" evidence="3">
    <location>
        <begin position="6"/>
        <end position="29"/>
    </location>
</feature>
<feature type="transmembrane region" description="Helical" evidence="3">
    <location>
        <begin position="66"/>
        <end position="86"/>
    </location>
</feature>
<dbReference type="RefSeq" id="XP_028968844.1">
    <property type="nucleotide sequence ID" value="XM_029113011.1"/>
</dbReference>
<dbReference type="GeneID" id="100902717"/>
<gene>
    <name evidence="5" type="primary">LOC100902717</name>
</gene>
<organism evidence="4 5">
    <name type="scientific">Galendromus occidentalis</name>
    <name type="common">western predatory mite</name>
    <dbReference type="NCBI Taxonomy" id="34638"/>
    <lineage>
        <taxon>Eukaryota</taxon>
        <taxon>Metazoa</taxon>
        <taxon>Ecdysozoa</taxon>
        <taxon>Arthropoda</taxon>
        <taxon>Chelicerata</taxon>
        <taxon>Arachnida</taxon>
        <taxon>Acari</taxon>
        <taxon>Parasitiformes</taxon>
        <taxon>Mesostigmata</taxon>
        <taxon>Gamasina</taxon>
        <taxon>Phytoseioidea</taxon>
        <taxon>Phytoseiidae</taxon>
        <taxon>Typhlodrominae</taxon>
        <taxon>Galendromus</taxon>
    </lineage>
</organism>
<dbReference type="Pfam" id="PF14997">
    <property type="entry name" value="CECR6_TMEM121"/>
    <property type="match status" value="1"/>
</dbReference>
<feature type="region of interest" description="Disordered" evidence="2">
    <location>
        <begin position="280"/>
        <end position="309"/>
    </location>
</feature>
<evidence type="ECO:0000256" key="1">
    <source>
        <dbReference type="ARBA" id="ARBA00007711"/>
    </source>
</evidence>
<keyword evidence="3" id="KW-1133">Transmembrane helix</keyword>
<name>A0AAJ7SI04_9ACAR</name>
<keyword evidence="4" id="KW-1185">Reference proteome</keyword>
<protein>
    <submittedName>
        <fullName evidence="5">Transmembrane protein 121B</fullName>
    </submittedName>
</protein>
<sequence length="309" mass="35306">MEGNGNGWYFWFLADFAVLIVMMTAVFLARRHHARSRLQASATTSTTAPAVTHEDQTYKWVGLFPFSYISWFLYSALLIAKIVLLIQMDIAVNIPSEAWYGSTFLTLVIGCAAIVFTLLVDSHHEALTDSPQQAYITYALSYSSLEILDAVAFLSLLFPNQCNPQYRSKLEDLVLGLTCASLLLPTLALYKLARSDFGKSPKSLGMKLMYRLAYLLIINTPFLVIRIYLWTYFNEDVSVFLLKNVILSYVHLRSFIPECREWINNLRKLRDSLLHEERSFDGLPNGETAKESRENTTIELDEQEVQKSR</sequence>
<dbReference type="Proteomes" id="UP000694867">
    <property type="component" value="Unplaced"/>
</dbReference>
<keyword evidence="3" id="KW-0472">Membrane</keyword>
<keyword evidence="3 5" id="KW-0812">Transmembrane</keyword>
<comment type="similarity">
    <text evidence="1">Belongs to the TMEM121 family.</text>
</comment>
<evidence type="ECO:0000313" key="5">
    <source>
        <dbReference type="RefSeq" id="XP_028968844.1"/>
    </source>
</evidence>
<dbReference type="InterPro" id="IPR026624">
    <property type="entry name" value="CECR6"/>
</dbReference>
<dbReference type="PANTHER" id="PTHR47399">
    <property type="entry name" value="TRANSMEMBRANE PROTEIN 121B"/>
    <property type="match status" value="1"/>
</dbReference>
<feature type="transmembrane region" description="Helical" evidence="3">
    <location>
        <begin position="139"/>
        <end position="158"/>
    </location>
</feature>
<feature type="transmembrane region" description="Helical" evidence="3">
    <location>
        <begin position="173"/>
        <end position="192"/>
    </location>
</feature>
<feature type="transmembrane region" description="Helical" evidence="3">
    <location>
        <begin position="98"/>
        <end position="119"/>
    </location>
</feature>
<accession>A0AAJ7SI04</accession>
<dbReference type="PANTHER" id="PTHR47399:SF1">
    <property type="entry name" value="TRANSMEMBRANE PROTEIN 121B"/>
    <property type="match status" value="1"/>
</dbReference>
<evidence type="ECO:0000256" key="2">
    <source>
        <dbReference type="SAM" id="MobiDB-lite"/>
    </source>
</evidence>
<reference evidence="5" key="1">
    <citation type="submission" date="2025-08" db="UniProtKB">
        <authorList>
            <consortium name="RefSeq"/>
        </authorList>
    </citation>
    <scope>IDENTIFICATION</scope>
</reference>